<organism evidence="4 5">
    <name type="scientific">Corynebacterium guangdongense</name>
    <dbReference type="NCBI Taxonomy" id="1783348"/>
    <lineage>
        <taxon>Bacteria</taxon>
        <taxon>Bacillati</taxon>
        <taxon>Actinomycetota</taxon>
        <taxon>Actinomycetes</taxon>
        <taxon>Mycobacteriales</taxon>
        <taxon>Corynebacteriaceae</taxon>
        <taxon>Corynebacterium</taxon>
    </lineage>
</organism>
<evidence type="ECO:0000259" key="3">
    <source>
        <dbReference type="Pfam" id="PF08044"/>
    </source>
</evidence>
<keyword evidence="2" id="KW-1133">Transmembrane helix</keyword>
<sequence>MSTSSGHRRSPAVRLSDNERNSAMAALGRAFAEGRLTIDEYDQRCTEITRATTRSDLEPLFLDIPQNPDGSGTELDVSYSAQEIAAAHKSSRNTRLGIMSLTAVVTLAAVPVLLANGFLAATALYAVIPVVWILLYIMKVGPAQWHMPSPKQIEKERLREIQSADAIRNAERKAEEQARQAELRAERQRLAGELTNEAMGIAKRTMDKFKK</sequence>
<comment type="caution">
    <text evidence="4">The sequence shown here is derived from an EMBL/GenBank/DDBJ whole genome shotgun (WGS) entry which is preliminary data.</text>
</comment>
<reference evidence="4" key="1">
    <citation type="submission" date="2023-07" db="EMBL/GenBank/DDBJ databases">
        <title>Sequencing the genomes of 1000 actinobacteria strains.</title>
        <authorList>
            <person name="Klenk H.-P."/>
        </authorList>
    </citation>
    <scope>NUCLEOTIDE SEQUENCE</scope>
    <source>
        <strain evidence="4">DSM 107476</strain>
    </source>
</reference>
<keyword evidence="1" id="KW-0175">Coiled coil</keyword>
<evidence type="ECO:0000256" key="1">
    <source>
        <dbReference type="SAM" id="Coils"/>
    </source>
</evidence>
<feature type="transmembrane region" description="Helical" evidence="2">
    <location>
        <begin position="96"/>
        <end position="114"/>
    </location>
</feature>
<keyword evidence="2" id="KW-0812">Transmembrane</keyword>
<feature type="domain" description="DUF1707" evidence="3">
    <location>
        <begin position="13"/>
        <end position="65"/>
    </location>
</feature>
<dbReference type="Proteomes" id="UP001180840">
    <property type="component" value="Unassembled WGS sequence"/>
</dbReference>
<keyword evidence="2" id="KW-0472">Membrane</keyword>
<dbReference type="EMBL" id="JAVDXZ010000001">
    <property type="protein sequence ID" value="MDR7330415.1"/>
    <property type="molecule type" value="Genomic_DNA"/>
</dbReference>
<name>A0ABU2A000_9CORY</name>
<accession>A0ABU2A000</accession>
<proteinExistence type="predicted"/>
<evidence type="ECO:0000256" key="2">
    <source>
        <dbReference type="SAM" id="Phobius"/>
    </source>
</evidence>
<evidence type="ECO:0000313" key="4">
    <source>
        <dbReference type="EMBL" id="MDR7330415.1"/>
    </source>
</evidence>
<protein>
    <recommendedName>
        <fullName evidence="3">DUF1707 domain-containing protein</fullName>
    </recommendedName>
</protein>
<dbReference type="RefSeq" id="WP_290196092.1">
    <property type="nucleotide sequence ID" value="NZ_CP047654.1"/>
</dbReference>
<dbReference type="Pfam" id="PF08044">
    <property type="entry name" value="DUF1707"/>
    <property type="match status" value="1"/>
</dbReference>
<gene>
    <name evidence="4" type="ORF">J2S39_002091</name>
</gene>
<evidence type="ECO:0000313" key="5">
    <source>
        <dbReference type="Proteomes" id="UP001180840"/>
    </source>
</evidence>
<keyword evidence="5" id="KW-1185">Reference proteome</keyword>
<feature type="coiled-coil region" evidence="1">
    <location>
        <begin position="164"/>
        <end position="193"/>
    </location>
</feature>
<dbReference type="InterPro" id="IPR012551">
    <property type="entry name" value="DUF1707_SHOCT-like"/>
</dbReference>
<feature type="transmembrane region" description="Helical" evidence="2">
    <location>
        <begin position="120"/>
        <end position="138"/>
    </location>
</feature>